<dbReference type="EMBL" id="QONO01000061">
    <property type="protein sequence ID" value="RDR28194.1"/>
    <property type="molecule type" value="Genomic_DNA"/>
</dbReference>
<evidence type="ECO:0008006" key="3">
    <source>
        <dbReference type="Google" id="ProtNLM"/>
    </source>
</evidence>
<evidence type="ECO:0000313" key="1">
    <source>
        <dbReference type="EMBL" id="RDR28194.1"/>
    </source>
</evidence>
<organism evidence="1 2">
    <name type="scientific">Escherichia marmotae</name>
    <dbReference type="NCBI Taxonomy" id="1499973"/>
    <lineage>
        <taxon>Bacteria</taxon>
        <taxon>Pseudomonadati</taxon>
        <taxon>Pseudomonadota</taxon>
        <taxon>Gammaproteobacteria</taxon>
        <taxon>Enterobacterales</taxon>
        <taxon>Enterobacteriaceae</taxon>
        <taxon>Escherichia</taxon>
    </lineage>
</organism>
<proteinExistence type="predicted"/>
<name>A0A370VA03_9ESCH</name>
<dbReference type="Proteomes" id="UP000254454">
    <property type="component" value="Unassembled WGS sequence"/>
</dbReference>
<evidence type="ECO:0000313" key="2">
    <source>
        <dbReference type="Proteomes" id="UP000254454"/>
    </source>
</evidence>
<gene>
    <name evidence="1" type="ORF">C4A13_04574</name>
</gene>
<dbReference type="RefSeq" id="WP_115439760.1">
    <property type="nucleotide sequence ID" value="NZ_QONN01000073.1"/>
</dbReference>
<reference evidence="1 2" key="1">
    <citation type="submission" date="2018-06" db="EMBL/GenBank/DDBJ databases">
        <title>Recombination Drives Gene Content and Phenotype Evolution in Wild Type E. coli Strains.</title>
        <authorList>
            <person name="Field C.M."/>
            <person name="Silander O.K."/>
            <person name="Van Nimwegen E."/>
        </authorList>
    </citation>
    <scope>NUCLEOTIDE SEQUENCE [LARGE SCALE GENOMIC DNA]</scope>
    <source>
        <strain evidence="1 2">SC344</strain>
    </source>
</reference>
<accession>A0A370VA03</accession>
<sequence>MRTSDYTIRKFLINNLSTLVNLQYPSKATVDSKPMLYIGDSTVTRSRIQKANTLINGQLIPSGINYLCEFRVDFVAVGENYKLASDEISKVLDAIYASGFINELNKLLPMDVFNVVLEESLMTTQAEATNTMYVHTQTISFSYGE</sequence>
<dbReference type="AlphaFoldDB" id="A0A370VA03"/>
<comment type="caution">
    <text evidence="1">The sequence shown here is derived from an EMBL/GenBank/DDBJ whole genome shotgun (WGS) entry which is preliminary data.</text>
</comment>
<protein>
    <recommendedName>
        <fullName evidence="3">DUF3168 domain-containing protein</fullName>
    </recommendedName>
</protein>